<dbReference type="GO" id="GO:0016651">
    <property type="term" value="F:oxidoreductase activity, acting on NAD(P)H"/>
    <property type="evidence" value="ECO:0007669"/>
    <property type="project" value="InterPro"/>
</dbReference>
<dbReference type="InterPro" id="IPR011032">
    <property type="entry name" value="GroES-like_sf"/>
</dbReference>
<dbReference type="InterPro" id="IPR020843">
    <property type="entry name" value="ER"/>
</dbReference>
<gene>
    <name evidence="4" type="ORF">B0T11DRAFT_277005</name>
</gene>
<dbReference type="CDD" id="cd08249">
    <property type="entry name" value="enoyl_reductase_like"/>
    <property type="match status" value="1"/>
</dbReference>
<dbReference type="SUPFAM" id="SSF51735">
    <property type="entry name" value="NAD(P)-binding Rossmann-fold domains"/>
    <property type="match status" value="1"/>
</dbReference>
<dbReference type="PANTHER" id="PTHR45348">
    <property type="entry name" value="HYPOTHETICAL OXIDOREDUCTASE (EUROFUNG)"/>
    <property type="match status" value="1"/>
</dbReference>
<keyword evidence="2" id="KW-0560">Oxidoreductase</keyword>
<keyword evidence="5" id="KW-1185">Reference proteome</keyword>
<comment type="caution">
    <text evidence="4">The sequence shown here is derived from an EMBL/GenBank/DDBJ whole genome shotgun (WGS) entry which is preliminary data.</text>
</comment>
<name>A0A8K0TPM3_9PEZI</name>
<dbReference type="InterPro" id="IPR013149">
    <property type="entry name" value="ADH-like_C"/>
</dbReference>
<dbReference type="InterPro" id="IPR047122">
    <property type="entry name" value="Trans-enoyl_RdTase-like"/>
</dbReference>
<evidence type="ECO:0000313" key="5">
    <source>
        <dbReference type="Proteomes" id="UP000813385"/>
    </source>
</evidence>
<evidence type="ECO:0000256" key="2">
    <source>
        <dbReference type="ARBA" id="ARBA00023002"/>
    </source>
</evidence>
<dbReference type="AlphaFoldDB" id="A0A8K0TPM3"/>
<evidence type="ECO:0000259" key="3">
    <source>
        <dbReference type="SMART" id="SM00829"/>
    </source>
</evidence>
<sequence>MKALVSNHNILARVGSLATGKSIGGPGASVVDVPEPTIAPDQVLVKVREVALNPTDYKHIDVISPPGSIIGCDYAGEVVKVGSDVTSAWSVGDRIAGVVHGGLYPDRGAFAEYLKVDADLAWKIPEGVSDADAATFGVSAVTAMQALCLRLGLTWPGETPPKTPEGQEKPIVFIYAGSTSAGLFMTQVAKLAGCTVVVTASPHSFDLVKSYGAAAAFNYRDPNVVADIVKKYPNISLAVDCFSEGQSFGICDGVLKNKGGKLITLLSPPKPKYPNITHELILAYTLIGHAFEWLPPVGPKFAAIPEDRKGLVRFYRDLPELVKNKLLRPLPVYPEETPGFDGIMAGLAKLRAGKGPAGKIVAKM</sequence>
<evidence type="ECO:0000313" key="4">
    <source>
        <dbReference type="EMBL" id="KAH7368417.1"/>
    </source>
</evidence>
<organism evidence="4 5">
    <name type="scientific">Plectosphaerella cucumerina</name>
    <dbReference type="NCBI Taxonomy" id="40658"/>
    <lineage>
        <taxon>Eukaryota</taxon>
        <taxon>Fungi</taxon>
        <taxon>Dikarya</taxon>
        <taxon>Ascomycota</taxon>
        <taxon>Pezizomycotina</taxon>
        <taxon>Sordariomycetes</taxon>
        <taxon>Hypocreomycetidae</taxon>
        <taxon>Glomerellales</taxon>
        <taxon>Plectosphaerellaceae</taxon>
        <taxon>Plectosphaerella</taxon>
    </lineage>
</organism>
<dbReference type="Pfam" id="PF08240">
    <property type="entry name" value="ADH_N"/>
    <property type="match status" value="1"/>
</dbReference>
<dbReference type="InterPro" id="IPR013154">
    <property type="entry name" value="ADH-like_N"/>
</dbReference>
<dbReference type="Gene3D" id="3.90.180.10">
    <property type="entry name" value="Medium-chain alcohol dehydrogenases, catalytic domain"/>
    <property type="match status" value="1"/>
</dbReference>
<dbReference type="SUPFAM" id="SSF50129">
    <property type="entry name" value="GroES-like"/>
    <property type="match status" value="1"/>
</dbReference>
<dbReference type="Proteomes" id="UP000813385">
    <property type="component" value="Unassembled WGS sequence"/>
</dbReference>
<dbReference type="InterPro" id="IPR036291">
    <property type="entry name" value="NAD(P)-bd_dom_sf"/>
</dbReference>
<dbReference type="OrthoDB" id="9992527at2759"/>
<dbReference type="SMART" id="SM00829">
    <property type="entry name" value="PKS_ER"/>
    <property type="match status" value="1"/>
</dbReference>
<dbReference type="PANTHER" id="PTHR45348:SF7">
    <property type="entry name" value="ZINC BINDING OXIDOREDUCTASE, PUTATIVE-RELATED"/>
    <property type="match status" value="1"/>
</dbReference>
<feature type="domain" description="Enoyl reductase (ER)" evidence="3">
    <location>
        <begin position="21"/>
        <end position="362"/>
    </location>
</feature>
<accession>A0A8K0TPM3</accession>
<comment type="similarity">
    <text evidence="1">Belongs to the zinc-containing alcohol dehydrogenase family.</text>
</comment>
<evidence type="ECO:0000256" key="1">
    <source>
        <dbReference type="ARBA" id="ARBA00008072"/>
    </source>
</evidence>
<protein>
    <submittedName>
        <fullName evidence="4">Chaperonin 10-like protein</fullName>
    </submittedName>
</protein>
<dbReference type="EMBL" id="JAGPXD010000002">
    <property type="protein sequence ID" value="KAH7368417.1"/>
    <property type="molecule type" value="Genomic_DNA"/>
</dbReference>
<dbReference type="Gene3D" id="3.40.50.720">
    <property type="entry name" value="NAD(P)-binding Rossmann-like Domain"/>
    <property type="match status" value="1"/>
</dbReference>
<reference evidence="4" key="1">
    <citation type="journal article" date="2021" name="Nat. Commun.">
        <title>Genetic determinants of endophytism in the Arabidopsis root mycobiome.</title>
        <authorList>
            <person name="Mesny F."/>
            <person name="Miyauchi S."/>
            <person name="Thiergart T."/>
            <person name="Pickel B."/>
            <person name="Atanasova L."/>
            <person name="Karlsson M."/>
            <person name="Huettel B."/>
            <person name="Barry K.W."/>
            <person name="Haridas S."/>
            <person name="Chen C."/>
            <person name="Bauer D."/>
            <person name="Andreopoulos W."/>
            <person name="Pangilinan J."/>
            <person name="LaButti K."/>
            <person name="Riley R."/>
            <person name="Lipzen A."/>
            <person name="Clum A."/>
            <person name="Drula E."/>
            <person name="Henrissat B."/>
            <person name="Kohler A."/>
            <person name="Grigoriev I.V."/>
            <person name="Martin F.M."/>
            <person name="Hacquard S."/>
        </authorList>
    </citation>
    <scope>NUCLEOTIDE SEQUENCE</scope>
    <source>
        <strain evidence="4">MPI-CAGE-AT-0016</strain>
    </source>
</reference>
<dbReference type="Pfam" id="PF00107">
    <property type="entry name" value="ADH_zinc_N"/>
    <property type="match status" value="1"/>
</dbReference>
<proteinExistence type="inferred from homology"/>